<sequence>MDGKLDCLALNGKMEDGNEVKPNICDLPTDASECPILPDDSIADTNLHKNPKGGESVDVFPCSSVEPPQPLCAARPSSMETCTVQEMSQTFTSISRSQDSLKTTTTVHTEPGADDLCAAFLLSCLFCHPLDCFLAVMRGCNGCIWSLCSCLCGCEPSTLQPLLGVTRSGDLCECLGGVRCFLCDCPAYDICLQATECLDLAMEISQMLYH</sequence>
<comment type="caution">
    <text evidence="2">The sequence shown here is derived from an EMBL/GenBank/DDBJ whole genome shotgun (WGS) entry which is preliminary data.</text>
</comment>
<organism evidence="2 3">
    <name type="scientific">Champsocephalus gunnari</name>
    <name type="common">Mackerel icefish</name>
    <dbReference type="NCBI Taxonomy" id="52237"/>
    <lineage>
        <taxon>Eukaryota</taxon>
        <taxon>Metazoa</taxon>
        <taxon>Chordata</taxon>
        <taxon>Craniata</taxon>
        <taxon>Vertebrata</taxon>
        <taxon>Euteleostomi</taxon>
        <taxon>Actinopterygii</taxon>
        <taxon>Neopterygii</taxon>
        <taxon>Teleostei</taxon>
        <taxon>Neoteleostei</taxon>
        <taxon>Acanthomorphata</taxon>
        <taxon>Eupercaria</taxon>
        <taxon>Perciformes</taxon>
        <taxon>Notothenioidei</taxon>
        <taxon>Channichthyidae</taxon>
        <taxon>Champsocephalus</taxon>
    </lineage>
</organism>
<dbReference type="Proteomes" id="UP001331515">
    <property type="component" value="Unassembled WGS sequence"/>
</dbReference>
<dbReference type="GO" id="GO:0010468">
    <property type="term" value="P:regulation of gene expression"/>
    <property type="evidence" value="ECO:0007669"/>
    <property type="project" value="UniProtKB-ARBA"/>
</dbReference>
<evidence type="ECO:0000313" key="3">
    <source>
        <dbReference type="Proteomes" id="UP001331515"/>
    </source>
</evidence>
<reference evidence="2 3" key="1">
    <citation type="journal article" date="2023" name="Mol. Biol. Evol.">
        <title>Genomics of Secondarily Temperate Adaptation in the Only Non-Antarctic Icefish.</title>
        <authorList>
            <person name="Rivera-Colon A.G."/>
            <person name="Rayamajhi N."/>
            <person name="Minhas B.F."/>
            <person name="Madrigal G."/>
            <person name="Bilyk K.T."/>
            <person name="Yoon V."/>
            <person name="Hune M."/>
            <person name="Gregory S."/>
            <person name="Cheng C.H.C."/>
            <person name="Catchen J.M."/>
        </authorList>
    </citation>
    <scope>NUCLEOTIDE SEQUENCE [LARGE SCALE GENOMIC DNA]</scope>
    <source>
        <tissue evidence="2">White muscle</tissue>
    </source>
</reference>
<dbReference type="AlphaFoldDB" id="A0AAN8ICE6"/>
<keyword evidence="3" id="KW-1185">Reference proteome</keyword>
<dbReference type="InterPro" id="IPR026134">
    <property type="entry name" value="MDFI/MDFIC"/>
</dbReference>
<evidence type="ECO:0000313" key="2">
    <source>
        <dbReference type="EMBL" id="KAK5934509.1"/>
    </source>
</evidence>
<dbReference type="Pfam" id="PF15316">
    <property type="entry name" value="MDFI"/>
    <property type="match status" value="1"/>
</dbReference>
<evidence type="ECO:0000256" key="1">
    <source>
        <dbReference type="ARBA" id="ARBA00025778"/>
    </source>
</evidence>
<name>A0AAN8ICE6_CHAGU</name>
<protein>
    <submittedName>
        <fullName evidence="2">Uncharacterized protein</fullName>
    </submittedName>
</protein>
<comment type="similarity">
    <text evidence="1">Belongs to the MDFI family.</text>
</comment>
<gene>
    <name evidence="2" type="ORF">CgunFtcFv8_014903</name>
</gene>
<dbReference type="EMBL" id="JAURVH010001514">
    <property type="protein sequence ID" value="KAK5934509.1"/>
    <property type="molecule type" value="Genomic_DNA"/>
</dbReference>
<accession>A0AAN8ICE6</accession>
<proteinExistence type="inferred from homology"/>